<name>A0AAV1YSY6_9ARAC</name>
<dbReference type="Pfam" id="PF11312">
    <property type="entry name" value="Methyltransf_34"/>
    <property type="match status" value="1"/>
</dbReference>
<protein>
    <submittedName>
        <fullName evidence="1">Uncharacterized protein</fullName>
    </submittedName>
</protein>
<sequence>MSFQRRISYKEKLCSFRTLLNLKMEREENPEEVVSRTRREEKQFFELFYKVLISMQEGRTTDQEVENGIEKIIAGFREGPTGVCNANNFQSYGDELGYFYWSSPVSASVTREKTLDAFRNCEEFASPFRRPSLKVVSLGAGTGSDLVGFYSAIYEYFETSEEEHSVFKSIEMLLIDKYINWKPLFLKVDELLRDRISDFGNASQLMRSKNITTSFLRADLKNLSADQRQKISNAHIVWMKGIQSIQNNDEHRTLIIENIVSSMALEALLVILDSPFYEKFVPSNNRLEVIYKTQAASRFWLEPFSDHESRPRYCRKTNQELIILKKISEE</sequence>
<accession>A0AAV1YSY6</accession>
<dbReference type="AlphaFoldDB" id="A0AAV1YSY6"/>
<evidence type="ECO:0000313" key="2">
    <source>
        <dbReference type="Proteomes" id="UP001497382"/>
    </source>
</evidence>
<proteinExistence type="predicted"/>
<evidence type="ECO:0000313" key="1">
    <source>
        <dbReference type="EMBL" id="CAL1261859.1"/>
    </source>
</evidence>
<dbReference type="InterPro" id="IPR021463">
    <property type="entry name" value="Methyltransf_34"/>
</dbReference>
<comment type="caution">
    <text evidence="1">The sequence shown here is derived from an EMBL/GenBank/DDBJ whole genome shotgun (WGS) entry which is preliminary data.</text>
</comment>
<gene>
    <name evidence="1" type="ORF">LARSCL_LOCUS660</name>
</gene>
<keyword evidence="2" id="KW-1185">Reference proteome</keyword>
<dbReference type="EMBL" id="CAXIEN010000004">
    <property type="protein sequence ID" value="CAL1261859.1"/>
    <property type="molecule type" value="Genomic_DNA"/>
</dbReference>
<reference evidence="1 2" key="1">
    <citation type="submission" date="2024-04" db="EMBL/GenBank/DDBJ databases">
        <authorList>
            <person name="Rising A."/>
            <person name="Reimegard J."/>
            <person name="Sonavane S."/>
            <person name="Akerstrom W."/>
            <person name="Nylinder S."/>
            <person name="Hedman E."/>
            <person name="Kallberg Y."/>
        </authorList>
    </citation>
    <scope>NUCLEOTIDE SEQUENCE [LARGE SCALE GENOMIC DNA]</scope>
</reference>
<organism evidence="1 2">
    <name type="scientific">Larinioides sclopetarius</name>
    <dbReference type="NCBI Taxonomy" id="280406"/>
    <lineage>
        <taxon>Eukaryota</taxon>
        <taxon>Metazoa</taxon>
        <taxon>Ecdysozoa</taxon>
        <taxon>Arthropoda</taxon>
        <taxon>Chelicerata</taxon>
        <taxon>Arachnida</taxon>
        <taxon>Araneae</taxon>
        <taxon>Araneomorphae</taxon>
        <taxon>Entelegynae</taxon>
        <taxon>Araneoidea</taxon>
        <taxon>Araneidae</taxon>
        <taxon>Larinioides</taxon>
    </lineage>
</organism>
<dbReference type="Proteomes" id="UP001497382">
    <property type="component" value="Unassembled WGS sequence"/>
</dbReference>